<feature type="modified residue" description="4-aspartylphosphate" evidence="2">
    <location>
        <position position="63"/>
    </location>
</feature>
<name>W9DRS7_METTI</name>
<dbReference type="Pfam" id="PF00512">
    <property type="entry name" value="HisKA"/>
    <property type="match status" value="1"/>
</dbReference>
<dbReference type="InterPro" id="IPR036097">
    <property type="entry name" value="HisK_dim/P_sf"/>
</dbReference>
<evidence type="ECO:0000313" key="7">
    <source>
        <dbReference type="Proteomes" id="UP000019483"/>
    </source>
</evidence>
<dbReference type="InterPro" id="IPR005467">
    <property type="entry name" value="His_kinase_dom"/>
</dbReference>
<dbReference type="SUPFAM" id="SSF52172">
    <property type="entry name" value="CheY-like"/>
    <property type="match status" value="1"/>
</dbReference>
<dbReference type="AlphaFoldDB" id="W9DRS7"/>
<accession>W9DRS7</accession>
<dbReference type="InterPro" id="IPR000014">
    <property type="entry name" value="PAS"/>
</dbReference>
<dbReference type="OrthoDB" id="8127at2157"/>
<evidence type="ECO:0000256" key="2">
    <source>
        <dbReference type="PROSITE-ProRule" id="PRU00169"/>
    </source>
</evidence>
<keyword evidence="7" id="KW-1185">Reference proteome</keyword>
<reference evidence="6 7" key="1">
    <citation type="submission" date="2013-08" db="EMBL/GenBank/DDBJ databases">
        <authorList>
            <consortium name="DOE Joint Genome Institute"/>
            <person name="Eisen J."/>
            <person name="Huntemann M."/>
            <person name="Han J."/>
            <person name="Chen A."/>
            <person name="Kyrpides N."/>
            <person name="Mavromatis K."/>
            <person name="Markowitz V."/>
            <person name="Palaniappan K."/>
            <person name="Ivanova N."/>
            <person name="Schaumberg A."/>
            <person name="Pati A."/>
            <person name="Liolios K."/>
            <person name="Nordberg H.P."/>
            <person name="Cantor M.N."/>
            <person name="Hua S.X."/>
            <person name="Woyke T."/>
        </authorList>
    </citation>
    <scope>NUCLEOTIDE SEQUENCE [LARGE SCALE GENOMIC DNA]</scope>
    <source>
        <strain evidence="6 7">DSM 2278</strain>
    </source>
</reference>
<feature type="domain" description="Histidine kinase" evidence="3">
    <location>
        <begin position="288"/>
        <end position="499"/>
    </location>
</feature>
<dbReference type="SUPFAM" id="SSF55785">
    <property type="entry name" value="PYP-like sensor domain (PAS domain)"/>
    <property type="match status" value="1"/>
</dbReference>
<dbReference type="GO" id="GO:0000155">
    <property type="term" value="F:phosphorelay sensor kinase activity"/>
    <property type="evidence" value="ECO:0007669"/>
    <property type="project" value="InterPro"/>
</dbReference>
<dbReference type="SUPFAM" id="SSF47384">
    <property type="entry name" value="Homodimeric domain of signal transducing histidine kinase"/>
    <property type="match status" value="1"/>
</dbReference>
<evidence type="ECO:0000259" key="4">
    <source>
        <dbReference type="PROSITE" id="PS50110"/>
    </source>
</evidence>
<evidence type="ECO:0000256" key="1">
    <source>
        <dbReference type="ARBA" id="ARBA00022553"/>
    </source>
</evidence>
<dbReference type="InterPro" id="IPR013656">
    <property type="entry name" value="PAS_4"/>
</dbReference>
<dbReference type="EMBL" id="AZAJ01000001">
    <property type="protein sequence ID" value="ETA68463.1"/>
    <property type="molecule type" value="Genomic_DNA"/>
</dbReference>
<proteinExistence type="predicted"/>
<dbReference type="InterPro" id="IPR004358">
    <property type="entry name" value="Sig_transdc_His_kin-like_C"/>
</dbReference>
<dbReference type="InterPro" id="IPR035965">
    <property type="entry name" value="PAS-like_dom_sf"/>
</dbReference>
<evidence type="ECO:0000259" key="3">
    <source>
        <dbReference type="PROSITE" id="PS50109"/>
    </source>
</evidence>
<sequence>MQYVLFVIFLTGKDKILIVDDEKINIAVLTSYLTDNYDIIAASTGEEALKIVKKEEPDLILLDVVMPGMDGFDVCRTIKHDYKLDFIPVIMLTALTSRNDHQKGIEVGADDFLKKPADRFELDKKITALLRIKEQHDLLLQDRNKAYEYLDYVGVLIAVLDRDYKLIHINQKGADILGYNRNNIISRDWIDLIVSESYASLVKKKYDRLLDGIMDEPECSEYPIMTITRKEKLFKWHYSVLKDAKGNITNILISGEDITEKRKDEIKLIEYAKKLQKSNEIKDLFTDVLRHDLLNPAGLIKSFTELLEETATSEKQKLLIENIKKSNLKLTDLIENAAKLAKLESIDEMAFVRTDIASMAETTLCSFEQSLNSHKMKLVFEKSETCFAFANPMIEGVFTNLISNAIKYSPDNTTITVKIEDFADKWKVSVADQGDGIPDADKEAVFTRFNRLHKENIKGSGIGLAIVKRIMDLHGEKVGVFDNQEGHGSIFWFTLKKAY</sequence>
<feature type="domain" description="Response regulatory" evidence="4">
    <location>
        <begin position="15"/>
        <end position="130"/>
    </location>
</feature>
<dbReference type="InterPro" id="IPR003661">
    <property type="entry name" value="HisK_dim/P_dom"/>
</dbReference>
<dbReference type="PRINTS" id="PR00344">
    <property type="entry name" value="BCTRLSENSOR"/>
</dbReference>
<dbReference type="SMART" id="SM00091">
    <property type="entry name" value="PAS"/>
    <property type="match status" value="1"/>
</dbReference>
<dbReference type="Pfam" id="PF02518">
    <property type="entry name" value="HATPase_c"/>
    <property type="match status" value="1"/>
</dbReference>
<dbReference type="Gene3D" id="1.10.287.130">
    <property type="match status" value="1"/>
</dbReference>
<dbReference type="Pfam" id="PF00072">
    <property type="entry name" value="Response_reg"/>
    <property type="match status" value="1"/>
</dbReference>
<dbReference type="Gene3D" id="3.40.50.2300">
    <property type="match status" value="1"/>
</dbReference>
<dbReference type="SMART" id="SM00448">
    <property type="entry name" value="REC"/>
    <property type="match status" value="1"/>
</dbReference>
<dbReference type="STRING" id="1090322.MettiDRAFT_1934"/>
<dbReference type="PROSITE" id="PS50110">
    <property type="entry name" value="RESPONSE_REGULATORY"/>
    <property type="match status" value="1"/>
</dbReference>
<feature type="domain" description="PAS" evidence="5">
    <location>
        <begin position="142"/>
        <end position="213"/>
    </location>
</feature>
<dbReference type="Gene3D" id="3.30.565.10">
    <property type="entry name" value="Histidine kinase-like ATPase, C-terminal domain"/>
    <property type="match status" value="1"/>
</dbReference>
<dbReference type="SUPFAM" id="SSF55874">
    <property type="entry name" value="ATPase domain of HSP90 chaperone/DNA topoisomerase II/histidine kinase"/>
    <property type="match status" value="1"/>
</dbReference>
<dbReference type="PROSITE" id="PS50109">
    <property type="entry name" value="HIS_KIN"/>
    <property type="match status" value="1"/>
</dbReference>
<organism evidence="6 7">
    <name type="scientific">Methanolobus tindarius DSM 2278</name>
    <dbReference type="NCBI Taxonomy" id="1090322"/>
    <lineage>
        <taxon>Archaea</taxon>
        <taxon>Methanobacteriati</taxon>
        <taxon>Methanobacteriota</taxon>
        <taxon>Stenosarchaea group</taxon>
        <taxon>Methanomicrobia</taxon>
        <taxon>Methanosarcinales</taxon>
        <taxon>Methanosarcinaceae</taxon>
        <taxon>Methanolobus</taxon>
    </lineage>
</organism>
<dbReference type="PROSITE" id="PS50112">
    <property type="entry name" value="PAS"/>
    <property type="match status" value="1"/>
</dbReference>
<dbReference type="NCBIfam" id="TIGR00229">
    <property type="entry name" value="sensory_box"/>
    <property type="match status" value="1"/>
</dbReference>
<dbReference type="CDD" id="cd00082">
    <property type="entry name" value="HisKA"/>
    <property type="match status" value="1"/>
</dbReference>
<dbReference type="InterPro" id="IPR001789">
    <property type="entry name" value="Sig_transdc_resp-reg_receiver"/>
</dbReference>
<keyword evidence="1 2" id="KW-0597">Phosphoprotein</keyword>
<comment type="caution">
    <text evidence="6">The sequence shown here is derived from an EMBL/GenBank/DDBJ whole genome shotgun (WGS) entry which is preliminary data.</text>
</comment>
<dbReference type="CDD" id="cd00075">
    <property type="entry name" value="HATPase"/>
    <property type="match status" value="1"/>
</dbReference>
<dbReference type="Proteomes" id="UP000019483">
    <property type="component" value="Unassembled WGS sequence"/>
</dbReference>
<dbReference type="Pfam" id="PF08448">
    <property type="entry name" value="PAS_4"/>
    <property type="match status" value="1"/>
</dbReference>
<dbReference type="SMART" id="SM00387">
    <property type="entry name" value="HATPase_c"/>
    <property type="match status" value="1"/>
</dbReference>
<protein>
    <submittedName>
        <fullName evidence="6">PAS domain S-box</fullName>
    </submittedName>
</protein>
<dbReference type="SMART" id="SM00388">
    <property type="entry name" value="HisKA"/>
    <property type="match status" value="1"/>
</dbReference>
<dbReference type="PANTHER" id="PTHR43547:SF2">
    <property type="entry name" value="HYBRID SIGNAL TRANSDUCTION HISTIDINE KINASE C"/>
    <property type="match status" value="1"/>
</dbReference>
<evidence type="ECO:0000313" key="6">
    <source>
        <dbReference type="EMBL" id="ETA68463.1"/>
    </source>
</evidence>
<gene>
    <name evidence="6" type="ORF">MettiDRAFT_1934</name>
</gene>
<dbReference type="PANTHER" id="PTHR43547">
    <property type="entry name" value="TWO-COMPONENT HISTIDINE KINASE"/>
    <property type="match status" value="1"/>
</dbReference>
<dbReference type="InterPro" id="IPR036890">
    <property type="entry name" value="HATPase_C_sf"/>
</dbReference>
<dbReference type="InterPro" id="IPR003594">
    <property type="entry name" value="HATPase_dom"/>
</dbReference>
<dbReference type="InterPro" id="IPR011006">
    <property type="entry name" value="CheY-like_superfamily"/>
</dbReference>
<dbReference type="Gene3D" id="3.30.450.20">
    <property type="entry name" value="PAS domain"/>
    <property type="match status" value="1"/>
</dbReference>
<dbReference type="CDD" id="cd00130">
    <property type="entry name" value="PAS"/>
    <property type="match status" value="1"/>
</dbReference>
<evidence type="ECO:0000259" key="5">
    <source>
        <dbReference type="PROSITE" id="PS50112"/>
    </source>
</evidence>